<sequence>MRTASHPSIDTVVRERANHFNAMAGDKTALQGIERGNLQAAGGSSWWNGVLASREMACQSLMSTGKRCRAEGYSDQASAAADPAPGELLTYGALGASSPRCRTISTRLLRFRRHLNLNLPADQIVSSSDQSPPARILVGFSPSPSAGLVDDIDEEILQNRFLQRPKFRARLLLKAFKSPNRLRIGPASRGERPYTCTLALVDNTDESILQSSGKGLAPPLAFAQPSTHQLWLTTWTNLLAIPQKTKVIGQGSPSASRSG</sequence>
<name>A0ABR1KLY0_9PEZI</name>
<protein>
    <submittedName>
        <fullName evidence="1">Uncharacterized protein</fullName>
    </submittedName>
</protein>
<dbReference type="EMBL" id="JBBPHU010000005">
    <property type="protein sequence ID" value="KAK7517295.1"/>
    <property type="molecule type" value="Genomic_DNA"/>
</dbReference>
<proteinExistence type="predicted"/>
<keyword evidence="2" id="KW-1185">Reference proteome</keyword>
<reference evidence="1 2" key="1">
    <citation type="submission" date="2024-04" db="EMBL/GenBank/DDBJ databases">
        <title>Phyllosticta paracitricarpa is synonymous to the EU quarantine fungus P. citricarpa based on phylogenomic analyses.</title>
        <authorList>
            <consortium name="Lawrence Berkeley National Laboratory"/>
            <person name="Van Ingen-Buijs V.A."/>
            <person name="Van Westerhoven A.C."/>
            <person name="Haridas S."/>
            <person name="Skiadas P."/>
            <person name="Martin F."/>
            <person name="Groenewald J.Z."/>
            <person name="Crous P.W."/>
            <person name="Seidl M.F."/>
        </authorList>
    </citation>
    <scope>NUCLEOTIDE SEQUENCE [LARGE SCALE GENOMIC DNA]</scope>
    <source>
        <strain evidence="1 2">CBS 123371</strain>
    </source>
</reference>
<evidence type="ECO:0000313" key="2">
    <source>
        <dbReference type="Proteomes" id="UP001363622"/>
    </source>
</evidence>
<organism evidence="1 2">
    <name type="scientific">Phyllosticta citriasiana</name>
    <dbReference type="NCBI Taxonomy" id="595635"/>
    <lineage>
        <taxon>Eukaryota</taxon>
        <taxon>Fungi</taxon>
        <taxon>Dikarya</taxon>
        <taxon>Ascomycota</taxon>
        <taxon>Pezizomycotina</taxon>
        <taxon>Dothideomycetes</taxon>
        <taxon>Dothideomycetes incertae sedis</taxon>
        <taxon>Botryosphaeriales</taxon>
        <taxon>Phyllostictaceae</taxon>
        <taxon>Phyllosticta</taxon>
    </lineage>
</organism>
<evidence type="ECO:0000313" key="1">
    <source>
        <dbReference type="EMBL" id="KAK7517295.1"/>
    </source>
</evidence>
<gene>
    <name evidence="1" type="ORF">IWZ03DRAFT_439614</name>
</gene>
<comment type="caution">
    <text evidence="1">The sequence shown here is derived from an EMBL/GenBank/DDBJ whole genome shotgun (WGS) entry which is preliminary data.</text>
</comment>
<dbReference type="Proteomes" id="UP001363622">
    <property type="component" value="Unassembled WGS sequence"/>
</dbReference>
<accession>A0ABR1KLY0</accession>